<proteinExistence type="predicted"/>
<protein>
    <submittedName>
        <fullName evidence="6">BED-type domain-containing protein</fullName>
    </submittedName>
</protein>
<keyword evidence="1" id="KW-0479">Metal-binding</keyword>
<evidence type="ECO:0000256" key="2">
    <source>
        <dbReference type="ARBA" id="ARBA00022771"/>
    </source>
</evidence>
<reference evidence="6" key="1">
    <citation type="submission" date="2022-11" db="UniProtKB">
        <authorList>
            <consortium name="WormBaseParasite"/>
        </authorList>
    </citation>
    <scope>IDENTIFICATION</scope>
</reference>
<dbReference type="GO" id="GO:0003677">
    <property type="term" value="F:DNA binding"/>
    <property type="evidence" value="ECO:0007669"/>
    <property type="project" value="InterPro"/>
</dbReference>
<sequence length="184" mass="21397">MRKKILTSSAKYWQKKYVSSKKKFCVPLIQVFWPPVPIGLAQMSMHRKTWPLSLILPSCRNQKLKTTKTTAETAKQLNHCKKCQRDLKTANMRGNSPIWQHCFSTFLVHRHLCQLAQEHFDPLPGKKAKCLYCKKDFMVKNWWTKGLWDHLSSKHSAALAKAKKEDLSIKKAKIIASDQKSKIY</sequence>
<dbReference type="GO" id="GO:0008270">
    <property type="term" value="F:zinc ion binding"/>
    <property type="evidence" value="ECO:0007669"/>
    <property type="project" value="UniProtKB-KW"/>
</dbReference>
<name>A0A915IB55_ROMCU</name>
<dbReference type="WBParaSite" id="nRc.2.0.1.t11122-RA">
    <property type="protein sequence ID" value="nRc.2.0.1.t11122-RA"/>
    <property type="gene ID" value="nRc.2.0.1.g11122"/>
</dbReference>
<dbReference type="Proteomes" id="UP000887565">
    <property type="component" value="Unplaced"/>
</dbReference>
<accession>A0A915IB55</accession>
<evidence type="ECO:0000259" key="4">
    <source>
        <dbReference type="Pfam" id="PF02892"/>
    </source>
</evidence>
<dbReference type="Pfam" id="PF02892">
    <property type="entry name" value="zf-BED"/>
    <property type="match status" value="1"/>
</dbReference>
<dbReference type="AlphaFoldDB" id="A0A915IB55"/>
<keyword evidence="5" id="KW-1185">Reference proteome</keyword>
<evidence type="ECO:0000256" key="3">
    <source>
        <dbReference type="ARBA" id="ARBA00022833"/>
    </source>
</evidence>
<evidence type="ECO:0000313" key="5">
    <source>
        <dbReference type="Proteomes" id="UP000887565"/>
    </source>
</evidence>
<organism evidence="5 6">
    <name type="scientific">Romanomermis culicivorax</name>
    <name type="common">Nematode worm</name>
    <dbReference type="NCBI Taxonomy" id="13658"/>
    <lineage>
        <taxon>Eukaryota</taxon>
        <taxon>Metazoa</taxon>
        <taxon>Ecdysozoa</taxon>
        <taxon>Nematoda</taxon>
        <taxon>Enoplea</taxon>
        <taxon>Dorylaimia</taxon>
        <taxon>Mermithida</taxon>
        <taxon>Mermithoidea</taxon>
        <taxon>Mermithidae</taxon>
        <taxon>Romanomermis</taxon>
    </lineage>
</organism>
<dbReference type="SUPFAM" id="SSF57667">
    <property type="entry name" value="beta-beta-alpha zinc fingers"/>
    <property type="match status" value="1"/>
</dbReference>
<dbReference type="InterPro" id="IPR003656">
    <property type="entry name" value="Znf_BED"/>
</dbReference>
<dbReference type="InterPro" id="IPR036236">
    <property type="entry name" value="Znf_C2H2_sf"/>
</dbReference>
<evidence type="ECO:0000313" key="6">
    <source>
        <dbReference type="WBParaSite" id="nRc.2.0.1.t11122-RA"/>
    </source>
</evidence>
<feature type="domain" description="BED-type" evidence="4">
    <location>
        <begin position="118"/>
        <end position="156"/>
    </location>
</feature>
<evidence type="ECO:0000256" key="1">
    <source>
        <dbReference type="ARBA" id="ARBA00022723"/>
    </source>
</evidence>
<keyword evidence="2" id="KW-0863">Zinc-finger</keyword>
<keyword evidence="3" id="KW-0862">Zinc</keyword>